<accession>A0A5J6J6A1</accession>
<reference evidence="3 4" key="1">
    <citation type="submission" date="2017-09" db="EMBL/GenBank/DDBJ databases">
        <authorList>
            <person name="Lee N."/>
            <person name="Cho B.-K."/>
        </authorList>
    </citation>
    <scope>NUCLEOTIDE SEQUENCE [LARGE SCALE GENOMIC DNA]</scope>
    <source>
        <strain evidence="3 4">ATCC 27476</strain>
    </source>
</reference>
<feature type="transmembrane region" description="Helical" evidence="2">
    <location>
        <begin position="16"/>
        <end position="34"/>
    </location>
</feature>
<evidence type="ECO:0008006" key="5">
    <source>
        <dbReference type="Google" id="ProtNLM"/>
    </source>
</evidence>
<proteinExistence type="predicted"/>
<keyword evidence="2" id="KW-0472">Membrane</keyword>
<dbReference type="Proteomes" id="UP000325563">
    <property type="component" value="Chromosome"/>
</dbReference>
<evidence type="ECO:0000313" key="4">
    <source>
        <dbReference type="Proteomes" id="UP000325563"/>
    </source>
</evidence>
<keyword evidence="2" id="KW-0812">Transmembrane</keyword>
<dbReference type="KEGG" id="svn:CP980_11965"/>
<dbReference type="RefSeq" id="WP_150528138.1">
    <property type="nucleotide sequence ID" value="NZ_CP023692.1"/>
</dbReference>
<organism evidence="3 4">
    <name type="scientific">Streptomyces vinaceus</name>
    <dbReference type="NCBI Taxonomy" id="1960"/>
    <lineage>
        <taxon>Bacteria</taxon>
        <taxon>Bacillati</taxon>
        <taxon>Actinomycetota</taxon>
        <taxon>Actinomycetes</taxon>
        <taxon>Kitasatosporales</taxon>
        <taxon>Streptomycetaceae</taxon>
        <taxon>Streptomyces</taxon>
    </lineage>
</organism>
<protein>
    <recommendedName>
        <fullName evidence="5">Heavy metal transporter</fullName>
    </recommendedName>
</protein>
<sequence>MTRNDPPRPRRRRRPLLTCAGVLVLLALIGYFAVQYNSTNGGGGAPHCTASARTSGQGVDMTPEQAGNAATIAAVGVAKGLPDRALTIALATAMQESGLRNLPHGDRDSLGLFQQRTSMGWGTEEQIMDPVYSAGKFYDHLVEVKGYADLPLTEAAQEVQRSGYPEAYAKHEPEAVVIAAAFAGDGELTCGGPAPTAPGDPEKVRTELTRIFAKSKMHTAPAEPRRTQDAAGKVKEAEVTFVEKKDGGASAARGSKVMAGWAVANARGMGVVRVSYGPASWVAGQAKGEWQQLGPAGAQGKGKAGASDPHRAENGSVRIFVAQ</sequence>
<evidence type="ECO:0000313" key="3">
    <source>
        <dbReference type="EMBL" id="QEV45703.1"/>
    </source>
</evidence>
<evidence type="ECO:0000256" key="2">
    <source>
        <dbReference type="SAM" id="Phobius"/>
    </source>
</evidence>
<gene>
    <name evidence="3" type="ORF">CP980_11965</name>
</gene>
<dbReference type="GeneID" id="95611275"/>
<evidence type="ECO:0000256" key="1">
    <source>
        <dbReference type="SAM" id="MobiDB-lite"/>
    </source>
</evidence>
<keyword evidence="2" id="KW-1133">Transmembrane helix</keyword>
<dbReference type="AlphaFoldDB" id="A0A5J6J6A1"/>
<keyword evidence="4" id="KW-1185">Reference proteome</keyword>
<dbReference type="EMBL" id="CP023692">
    <property type="protein sequence ID" value="QEV45703.1"/>
    <property type="molecule type" value="Genomic_DNA"/>
</dbReference>
<feature type="region of interest" description="Disordered" evidence="1">
    <location>
        <begin position="292"/>
        <end position="323"/>
    </location>
</feature>
<name>A0A5J6J6A1_STRVI</name>